<name>A0A2P8DZM3_9BACT</name>
<evidence type="ECO:0000313" key="1">
    <source>
        <dbReference type="EMBL" id="PSL02649.1"/>
    </source>
</evidence>
<accession>A0A2P8DZM3</accession>
<gene>
    <name evidence="1" type="ORF">CLV48_109119</name>
</gene>
<dbReference type="RefSeq" id="WP_106568205.1">
    <property type="nucleotide sequence ID" value="NZ_JAUVYL010000103.1"/>
</dbReference>
<reference evidence="1 2" key="1">
    <citation type="submission" date="2018-03" db="EMBL/GenBank/DDBJ databases">
        <title>Genomic Encyclopedia of Archaeal and Bacterial Type Strains, Phase II (KMG-II): from individual species to whole genera.</title>
        <authorList>
            <person name="Goeker M."/>
        </authorList>
    </citation>
    <scope>NUCLEOTIDE SEQUENCE [LARGE SCALE GENOMIC DNA]</scope>
    <source>
        <strain evidence="1 2">DSM 28057</strain>
    </source>
</reference>
<keyword evidence="2" id="KW-1185">Reference proteome</keyword>
<protein>
    <submittedName>
        <fullName evidence="1">Uncharacterized protein</fullName>
    </submittedName>
</protein>
<dbReference type="OrthoDB" id="1491962at2"/>
<dbReference type="Proteomes" id="UP000240708">
    <property type="component" value="Unassembled WGS sequence"/>
</dbReference>
<organism evidence="1 2">
    <name type="scientific">Cecembia rubra</name>
    <dbReference type="NCBI Taxonomy" id="1485585"/>
    <lineage>
        <taxon>Bacteria</taxon>
        <taxon>Pseudomonadati</taxon>
        <taxon>Bacteroidota</taxon>
        <taxon>Cytophagia</taxon>
        <taxon>Cytophagales</taxon>
        <taxon>Cyclobacteriaceae</taxon>
        <taxon>Cecembia</taxon>
    </lineage>
</organism>
<proteinExistence type="predicted"/>
<comment type="caution">
    <text evidence="1">The sequence shown here is derived from an EMBL/GenBank/DDBJ whole genome shotgun (WGS) entry which is preliminary data.</text>
</comment>
<sequence length="198" mass="22690">MASFIDDVLGKLFPKKSNPLSIKENFKQSDIDKVELEQWTQSEEGKSLVALISKNYYFKKSGINASPEVHILNSPYANGFAVSYDSPLDEKSFSNLFFAFGRRVLDLGYNQVSLDRKIEEINDYVKTTEKQYFKPPLSSADLTTEKIDQLFGNVSIEKVSINDTPSFLKILVTVYSDRLYQDARPFDQFIDFIFETNT</sequence>
<evidence type="ECO:0000313" key="2">
    <source>
        <dbReference type="Proteomes" id="UP000240708"/>
    </source>
</evidence>
<dbReference type="EMBL" id="PYGF01000009">
    <property type="protein sequence ID" value="PSL02649.1"/>
    <property type="molecule type" value="Genomic_DNA"/>
</dbReference>
<dbReference type="AlphaFoldDB" id="A0A2P8DZM3"/>